<reference evidence="2" key="1">
    <citation type="journal article" date="2021" name="Sci. Adv.">
        <title>The American lobster genome reveals insights on longevity, neural, and immune adaptations.</title>
        <authorList>
            <person name="Polinski J.M."/>
            <person name="Zimin A.V."/>
            <person name="Clark K.F."/>
            <person name="Kohn A.B."/>
            <person name="Sadowski N."/>
            <person name="Timp W."/>
            <person name="Ptitsyn A."/>
            <person name="Khanna P."/>
            <person name="Romanova D.Y."/>
            <person name="Williams P."/>
            <person name="Greenwood S.J."/>
            <person name="Moroz L.L."/>
            <person name="Walt D.R."/>
            <person name="Bodnar A.G."/>
        </authorList>
    </citation>
    <scope>NUCLEOTIDE SEQUENCE</scope>
    <source>
        <strain evidence="2">GMGI-L3</strain>
    </source>
</reference>
<evidence type="ECO:0000313" key="2">
    <source>
        <dbReference type="EMBL" id="KAG7174536.1"/>
    </source>
</evidence>
<feature type="compositionally biased region" description="Polar residues" evidence="1">
    <location>
        <begin position="170"/>
        <end position="181"/>
    </location>
</feature>
<feature type="region of interest" description="Disordered" evidence="1">
    <location>
        <begin position="164"/>
        <end position="183"/>
    </location>
</feature>
<proteinExistence type="predicted"/>
<organism evidence="2 3">
    <name type="scientific">Homarus americanus</name>
    <name type="common">American lobster</name>
    <dbReference type="NCBI Taxonomy" id="6706"/>
    <lineage>
        <taxon>Eukaryota</taxon>
        <taxon>Metazoa</taxon>
        <taxon>Ecdysozoa</taxon>
        <taxon>Arthropoda</taxon>
        <taxon>Crustacea</taxon>
        <taxon>Multicrustacea</taxon>
        <taxon>Malacostraca</taxon>
        <taxon>Eumalacostraca</taxon>
        <taxon>Eucarida</taxon>
        <taxon>Decapoda</taxon>
        <taxon>Pleocyemata</taxon>
        <taxon>Astacidea</taxon>
        <taxon>Nephropoidea</taxon>
        <taxon>Nephropidae</taxon>
        <taxon>Homarus</taxon>
    </lineage>
</organism>
<protein>
    <submittedName>
        <fullName evidence="2">Uncharacterized protein</fullName>
    </submittedName>
</protein>
<feature type="region of interest" description="Disordered" evidence="1">
    <location>
        <begin position="83"/>
        <end position="109"/>
    </location>
</feature>
<name>A0A8J5N7F0_HOMAM</name>
<dbReference type="EMBL" id="JAHLQT010007588">
    <property type="protein sequence ID" value="KAG7174536.1"/>
    <property type="molecule type" value="Genomic_DNA"/>
</dbReference>
<dbReference type="Proteomes" id="UP000747542">
    <property type="component" value="Unassembled WGS sequence"/>
</dbReference>
<evidence type="ECO:0000256" key="1">
    <source>
        <dbReference type="SAM" id="MobiDB-lite"/>
    </source>
</evidence>
<evidence type="ECO:0000313" key="3">
    <source>
        <dbReference type="Proteomes" id="UP000747542"/>
    </source>
</evidence>
<sequence length="254" mass="28330">MTTEACARAITQTEAILREWNTRSERTLRELNELSKAQTEVILKALRNEETKIRKGTIGIEIRNQLPLALMDTEAWLTTDSSSSSVRALEDGNLPQLTPLDEADGEQSRRQEVLYDDRHQMQVGLNHGLAESPQQGEPEHPVPFSPNKVLQQICLLRRDAPVRPTGGEVSATSRNQNSTEGTAVWQGRPIPSLMYSGYRFNTATSESHKLSALLLAGMSEDLKMALESCEHFCPQKGYERALALLSRRFGGERG</sequence>
<accession>A0A8J5N7F0</accession>
<gene>
    <name evidence="2" type="ORF">Hamer_G016438</name>
</gene>
<dbReference type="AlphaFoldDB" id="A0A8J5N7F0"/>
<keyword evidence="3" id="KW-1185">Reference proteome</keyword>
<comment type="caution">
    <text evidence="2">The sequence shown here is derived from an EMBL/GenBank/DDBJ whole genome shotgun (WGS) entry which is preliminary data.</text>
</comment>